<dbReference type="GO" id="GO:0000428">
    <property type="term" value="C:DNA-directed RNA polymerase complex"/>
    <property type="evidence" value="ECO:0007669"/>
    <property type="project" value="UniProtKB-KW"/>
</dbReference>
<keyword evidence="5" id="KW-0804">Transcription</keyword>
<dbReference type="InterPro" id="IPR045867">
    <property type="entry name" value="DNA-dir_RpoC_beta_prime"/>
</dbReference>
<organism evidence="8">
    <name type="scientific">marine sediment metagenome</name>
    <dbReference type="NCBI Taxonomy" id="412755"/>
    <lineage>
        <taxon>unclassified sequences</taxon>
        <taxon>metagenomes</taxon>
        <taxon>ecological metagenomes</taxon>
    </lineage>
</organism>
<dbReference type="PANTHER" id="PTHR19376">
    <property type="entry name" value="DNA-DIRECTED RNA POLYMERASE"/>
    <property type="match status" value="1"/>
</dbReference>
<name>X1MNJ0_9ZZZZ</name>
<evidence type="ECO:0000256" key="1">
    <source>
        <dbReference type="ARBA" id="ARBA00012418"/>
    </source>
</evidence>
<evidence type="ECO:0000256" key="2">
    <source>
        <dbReference type="ARBA" id="ARBA00022478"/>
    </source>
</evidence>
<dbReference type="AlphaFoldDB" id="X1MNJ0"/>
<dbReference type="GO" id="GO:0003677">
    <property type="term" value="F:DNA binding"/>
    <property type="evidence" value="ECO:0007669"/>
    <property type="project" value="InterPro"/>
</dbReference>
<keyword evidence="2" id="KW-0240">DNA-directed RNA polymerase</keyword>
<evidence type="ECO:0000313" key="8">
    <source>
        <dbReference type="EMBL" id="GAI19586.1"/>
    </source>
</evidence>
<dbReference type="Gene3D" id="1.10.1790.20">
    <property type="match status" value="1"/>
</dbReference>
<dbReference type="InterPro" id="IPR007081">
    <property type="entry name" value="RNA_pol_Rpb1_5"/>
</dbReference>
<evidence type="ECO:0000256" key="6">
    <source>
        <dbReference type="ARBA" id="ARBA00048552"/>
    </source>
</evidence>
<evidence type="ECO:0000259" key="7">
    <source>
        <dbReference type="Pfam" id="PF04998"/>
    </source>
</evidence>
<proteinExistence type="predicted"/>
<comment type="caution">
    <text evidence="8">The sequence shown here is derived from an EMBL/GenBank/DDBJ whole genome shotgun (WGS) entry which is preliminary data.</text>
</comment>
<dbReference type="EMBL" id="BARV01017082">
    <property type="protein sequence ID" value="GAI19586.1"/>
    <property type="molecule type" value="Genomic_DNA"/>
</dbReference>
<gene>
    <name evidence="8" type="ORF">S06H3_29175</name>
</gene>
<dbReference type="Gene3D" id="2.40.50.100">
    <property type="match status" value="1"/>
</dbReference>
<reference evidence="8" key="1">
    <citation type="journal article" date="2014" name="Front. Microbiol.">
        <title>High frequency of phylogenetically diverse reductive dehalogenase-homologous genes in deep subseafloor sedimentary metagenomes.</title>
        <authorList>
            <person name="Kawai M."/>
            <person name="Futagami T."/>
            <person name="Toyoda A."/>
            <person name="Takaki Y."/>
            <person name="Nishi S."/>
            <person name="Hori S."/>
            <person name="Arai W."/>
            <person name="Tsubouchi T."/>
            <person name="Morono Y."/>
            <person name="Uchiyama I."/>
            <person name="Ito T."/>
            <person name="Fujiyama A."/>
            <person name="Inagaki F."/>
            <person name="Takami H."/>
        </authorList>
    </citation>
    <scope>NUCLEOTIDE SEQUENCE</scope>
    <source>
        <strain evidence="8">Expedition CK06-06</strain>
    </source>
</reference>
<protein>
    <recommendedName>
        <fullName evidence="1">DNA-directed RNA polymerase</fullName>
        <ecNumber evidence="1">2.7.7.6</ecNumber>
    </recommendedName>
</protein>
<dbReference type="Pfam" id="PF04998">
    <property type="entry name" value="RNA_pol_Rpb1_5"/>
    <property type="match status" value="1"/>
</dbReference>
<evidence type="ECO:0000256" key="5">
    <source>
        <dbReference type="ARBA" id="ARBA00023163"/>
    </source>
</evidence>
<dbReference type="SUPFAM" id="SSF64484">
    <property type="entry name" value="beta and beta-prime subunits of DNA dependent RNA-polymerase"/>
    <property type="match status" value="1"/>
</dbReference>
<keyword evidence="4" id="KW-0548">Nucleotidyltransferase</keyword>
<comment type="catalytic activity">
    <reaction evidence="6">
        <text>RNA(n) + a ribonucleoside 5'-triphosphate = RNA(n+1) + diphosphate</text>
        <dbReference type="Rhea" id="RHEA:21248"/>
        <dbReference type="Rhea" id="RHEA-COMP:14527"/>
        <dbReference type="Rhea" id="RHEA-COMP:17342"/>
        <dbReference type="ChEBI" id="CHEBI:33019"/>
        <dbReference type="ChEBI" id="CHEBI:61557"/>
        <dbReference type="ChEBI" id="CHEBI:140395"/>
        <dbReference type="EC" id="2.7.7.6"/>
    </reaction>
</comment>
<dbReference type="GO" id="GO:0006351">
    <property type="term" value="P:DNA-templated transcription"/>
    <property type="evidence" value="ECO:0007669"/>
    <property type="project" value="InterPro"/>
</dbReference>
<dbReference type="GO" id="GO:0003899">
    <property type="term" value="F:DNA-directed RNA polymerase activity"/>
    <property type="evidence" value="ECO:0007669"/>
    <property type="project" value="UniProtKB-EC"/>
</dbReference>
<accession>X1MNJ0</accession>
<feature type="domain" description="RNA polymerase Rpb1" evidence="7">
    <location>
        <begin position="64"/>
        <end position="260"/>
    </location>
</feature>
<dbReference type="EC" id="2.7.7.6" evidence="1"/>
<evidence type="ECO:0000256" key="3">
    <source>
        <dbReference type="ARBA" id="ARBA00022679"/>
    </source>
</evidence>
<evidence type="ECO:0000256" key="4">
    <source>
        <dbReference type="ARBA" id="ARBA00022695"/>
    </source>
</evidence>
<sequence>IVGRITLEDIRSQASAKSSKKGKIIVKKGEIIDWKAAGKIIKEGVKKVQVRSPLSCKLKRGICQKCYAWSLASNKTVEVGEAVGIIAAQAIGEPGTQLTLKTFHVGGVAGEADITSGLPRVEEVFEIRSPKGKAVISKTKGVVKLVDEKERKIEIKVLEKKSKNKKKAKQKEVIIYKIPAKRGILVEEGQKVEPGDKLCEGNVDLRELFKVAGVEATKGHIINEIQKIYASQGAVIHDKHIEVMVKQMFSRMKIKKSGDSLFSPGEIIEKAKFLEENEN</sequence>
<keyword evidence="3" id="KW-0808">Transferase</keyword>
<feature type="non-terminal residue" evidence="8">
    <location>
        <position position="1"/>
    </location>
</feature>
<dbReference type="PANTHER" id="PTHR19376:SF54">
    <property type="entry name" value="DNA-DIRECTED RNA POLYMERASE SUBUNIT BETA"/>
    <property type="match status" value="1"/>
</dbReference>